<reference evidence="1" key="1">
    <citation type="submission" date="2020-11" db="EMBL/GenBank/DDBJ databases">
        <title>Adaptations for nitrogen fixation in a non-lichenized fungal sporocarp promotes dispersal by wood-feeding termites.</title>
        <authorList>
            <consortium name="DOE Joint Genome Institute"/>
            <person name="Koch R.A."/>
            <person name="Yoon G."/>
            <person name="Arayal U."/>
            <person name="Lail K."/>
            <person name="Amirebrahimi M."/>
            <person name="Labutti K."/>
            <person name="Lipzen A."/>
            <person name="Riley R."/>
            <person name="Barry K."/>
            <person name="Henrissat B."/>
            <person name="Grigoriev I.V."/>
            <person name="Herr J.R."/>
            <person name="Aime M.C."/>
        </authorList>
    </citation>
    <scope>NUCLEOTIDE SEQUENCE</scope>
    <source>
        <strain evidence="1">MCA 3950</strain>
    </source>
</reference>
<gene>
    <name evidence="1" type="ORF">BT62DRAFT_932055</name>
</gene>
<dbReference type="Proteomes" id="UP000812287">
    <property type="component" value="Unassembled WGS sequence"/>
</dbReference>
<organism evidence="1 2">
    <name type="scientific">Guyanagaster necrorhizus</name>
    <dbReference type="NCBI Taxonomy" id="856835"/>
    <lineage>
        <taxon>Eukaryota</taxon>
        <taxon>Fungi</taxon>
        <taxon>Dikarya</taxon>
        <taxon>Basidiomycota</taxon>
        <taxon>Agaricomycotina</taxon>
        <taxon>Agaricomycetes</taxon>
        <taxon>Agaricomycetidae</taxon>
        <taxon>Agaricales</taxon>
        <taxon>Marasmiineae</taxon>
        <taxon>Physalacriaceae</taxon>
        <taxon>Guyanagaster</taxon>
    </lineage>
</organism>
<dbReference type="EMBL" id="MU250534">
    <property type="protein sequence ID" value="KAG7446616.1"/>
    <property type="molecule type" value="Genomic_DNA"/>
</dbReference>
<dbReference type="GeneID" id="66108575"/>
<dbReference type="AlphaFoldDB" id="A0A9P8AT50"/>
<protein>
    <submittedName>
        <fullName evidence="1">Uncharacterized protein</fullName>
    </submittedName>
</protein>
<accession>A0A9P8AT50</accession>
<proteinExistence type="predicted"/>
<dbReference type="RefSeq" id="XP_043040116.1">
    <property type="nucleotide sequence ID" value="XM_043186278.1"/>
</dbReference>
<evidence type="ECO:0000313" key="1">
    <source>
        <dbReference type="EMBL" id="KAG7446616.1"/>
    </source>
</evidence>
<sequence length="81" mass="9268">MWCTQKSPYPIPVCSQSSCVMQTLLNLPHKLVKPEVKVYIFRPTAPSENPPRYFVVPLLRNPTESEAKLVPAIQHLITECY</sequence>
<comment type="caution">
    <text evidence="1">The sequence shown here is derived from an EMBL/GenBank/DDBJ whole genome shotgun (WGS) entry which is preliminary data.</text>
</comment>
<keyword evidence="2" id="KW-1185">Reference proteome</keyword>
<name>A0A9P8AT50_9AGAR</name>
<evidence type="ECO:0000313" key="2">
    <source>
        <dbReference type="Proteomes" id="UP000812287"/>
    </source>
</evidence>